<dbReference type="PROSITE" id="PS50011">
    <property type="entry name" value="PROTEIN_KINASE_DOM"/>
    <property type="match status" value="1"/>
</dbReference>
<gene>
    <name evidence="5" type="ORF">G7B40_020885</name>
</gene>
<dbReference type="PANTHER" id="PTHR24363:SF7">
    <property type="entry name" value="SERINE_THREONINE-PROTEIN KINASE-LIKE PROTEIN E"/>
    <property type="match status" value="1"/>
</dbReference>
<dbReference type="PROSITE" id="PS00108">
    <property type="entry name" value="PROTEIN_KINASE_ST"/>
    <property type="match status" value="1"/>
</dbReference>
<dbReference type="PANTHER" id="PTHR24363">
    <property type="entry name" value="SERINE/THREONINE PROTEIN KINASE"/>
    <property type="match status" value="1"/>
</dbReference>
<dbReference type="EMBL" id="JAALHA020000010">
    <property type="protein sequence ID" value="MDR9897003.1"/>
    <property type="molecule type" value="Genomic_DNA"/>
</dbReference>
<dbReference type="GO" id="GO:0004674">
    <property type="term" value="F:protein serine/threonine kinase activity"/>
    <property type="evidence" value="ECO:0007669"/>
    <property type="project" value="TreeGrafter"/>
</dbReference>
<evidence type="ECO:0000256" key="1">
    <source>
        <dbReference type="ARBA" id="ARBA00022741"/>
    </source>
</evidence>
<dbReference type="RefSeq" id="WP_208349273.1">
    <property type="nucleotide sequence ID" value="NZ_JAALHA020000010.1"/>
</dbReference>
<dbReference type="SUPFAM" id="SSF56112">
    <property type="entry name" value="Protein kinase-like (PK-like)"/>
    <property type="match status" value="1"/>
</dbReference>
<dbReference type="InterPro" id="IPR011009">
    <property type="entry name" value="Kinase-like_dom_sf"/>
</dbReference>
<evidence type="ECO:0000313" key="5">
    <source>
        <dbReference type="EMBL" id="MDR9897003.1"/>
    </source>
</evidence>
<accession>A0AAP5MBD7</accession>
<evidence type="ECO:0000259" key="4">
    <source>
        <dbReference type="PROSITE" id="PS50011"/>
    </source>
</evidence>
<dbReference type="InterPro" id="IPR000719">
    <property type="entry name" value="Prot_kinase_dom"/>
</dbReference>
<keyword evidence="1" id="KW-0547">Nucleotide-binding</keyword>
<dbReference type="Pfam" id="PF00069">
    <property type="entry name" value="Pkinase"/>
    <property type="match status" value="1"/>
</dbReference>
<feature type="transmembrane region" description="Helical" evidence="3">
    <location>
        <begin position="651"/>
        <end position="670"/>
    </location>
</feature>
<organism evidence="5 6">
    <name type="scientific">Aetokthonos hydrillicola Thurmond2011</name>
    <dbReference type="NCBI Taxonomy" id="2712845"/>
    <lineage>
        <taxon>Bacteria</taxon>
        <taxon>Bacillati</taxon>
        <taxon>Cyanobacteriota</taxon>
        <taxon>Cyanophyceae</taxon>
        <taxon>Nostocales</taxon>
        <taxon>Hapalosiphonaceae</taxon>
        <taxon>Aetokthonos</taxon>
    </lineage>
</organism>
<feature type="transmembrane region" description="Helical" evidence="3">
    <location>
        <begin position="677"/>
        <end position="698"/>
    </location>
</feature>
<evidence type="ECO:0000256" key="3">
    <source>
        <dbReference type="SAM" id="Phobius"/>
    </source>
</evidence>
<dbReference type="Pfam" id="PF05226">
    <property type="entry name" value="CHASE2"/>
    <property type="match status" value="1"/>
</dbReference>
<keyword evidence="3" id="KW-1133">Transmembrane helix</keyword>
<dbReference type="CDD" id="cd14014">
    <property type="entry name" value="STKc_PknB_like"/>
    <property type="match status" value="1"/>
</dbReference>
<keyword evidence="3" id="KW-0812">Transmembrane</keyword>
<dbReference type="InterPro" id="IPR007890">
    <property type="entry name" value="CHASE2"/>
</dbReference>
<reference evidence="6" key="1">
    <citation type="journal article" date="2021" name="Science">
        <title>Hunting the eagle killer: A cyanobacterial neurotoxin causes vacuolar myelinopathy.</title>
        <authorList>
            <person name="Breinlinger S."/>
            <person name="Phillips T.J."/>
            <person name="Haram B.N."/>
            <person name="Mares J."/>
            <person name="Martinez Yerena J.A."/>
            <person name="Hrouzek P."/>
            <person name="Sobotka R."/>
            <person name="Henderson W.M."/>
            <person name="Schmieder P."/>
            <person name="Williams S.M."/>
            <person name="Lauderdale J.D."/>
            <person name="Wilde H.D."/>
            <person name="Gerrin W."/>
            <person name="Kust A."/>
            <person name="Washington J.W."/>
            <person name="Wagner C."/>
            <person name="Geier B."/>
            <person name="Liebeke M."/>
            <person name="Enke H."/>
            <person name="Niedermeyer T.H.J."/>
            <person name="Wilde S.B."/>
        </authorList>
    </citation>
    <scope>NUCLEOTIDE SEQUENCE [LARGE SCALE GENOMIC DNA]</scope>
    <source>
        <strain evidence="6">Thurmond2011</strain>
    </source>
</reference>
<feature type="transmembrane region" description="Helical" evidence="3">
    <location>
        <begin position="704"/>
        <end position="722"/>
    </location>
</feature>
<evidence type="ECO:0000313" key="6">
    <source>
        <dbReference type="Proteomes" id="UP000667802"/>
    </source>
</evidence>
<keyword evidence="6" id="KW-1185">Reference proteome</keyword>
<dbReference type="Proteomes" id="UP000667802">
    <property type="component" value="Unassembled WGS sequence"/>
</dbReference>
<evidence type="ECO:0000256" key="2">
    <source>
        <dbReference type="ARBA" id="ARBA00022840"/>
    </source>
</evidence>
<dbReference type="SMART" id="SM01080">
    <property type="entry name" value="CHASE2"/>
    <property type="match status" value="1"/>
</dbReference>
<dbReference type="SMART" id="SM00220">
    <property type="entry name" value="S_TKc"/>
    <property type="match status" value="1"/>
</dbReference>
<keyword evidence="2" id="KW-0067">ATP-binding</keyword>
<sequence length="731" mass="83239">MSYCINPWCGERDNSDHLEYCQACGSSLLINERYRIIKPLRELDEQHPTEVFEIDNCGTRKVLKVLISNRRRLVELFQQEAQVMQRLIHSGIPRVDNYFVFSPNNGPKDLHCLIMEHIIGQNLAEYLAENGPISEELAINWLKQIFEILNCVHQEQLLHRDIKPTNIMLRPNGQLVLLDFGTVRELTTTYVEKLKRHEITNVYSHGYTAPEQINGQAVIESDFFGIGRTFVHLLTGIHPNDLPKNSETCQIIWQDKAPQLSTRLADLINRLIAIQPKDRPHNIKELLVLLDDVRGFCAIRKQVTAQNEDSKTGFYSTWRKFIYQGQQIFSSRRSLATIFMTSVVTTSLVMGVQYLGIFQLPELWTFDRLLRLRPQERADPRLLIIEITEADIRQQQQRDGSLSDNTLIQLLDKLNRLEPRVIGIDIYLDFLGRSKSQEAVTRLQQQKNLITVCKSSDAEFDPYGVLPAPGVPLERVGFSDFIEDADGVLRRHLLAFSPNPASPCTAPYSFNVILAFNYLAAEGIFPKFTPEGDLQLGTVIFQRLQARGGYQKADTRGNQILLNYRSSYSPQSIAERVTLTQVLNNQINANSVKDKIVIIGSTATSTADYWVTPYGGNFTQKMPGVIIQAQMVSQILSAVLDNRPLLRLWSGWYEVFWIFSWSTVASILTWRSRRLSHLGLFVVIGLGALCWSCFYLLVTSVWVPLIPAAIALVTSSGIVWFVKRNISLPTR</sequence>
<name>A0AAP5MBD7_9CYAN</name>
<protein>
    <submittedName>
        <fullName evidence="5">CHASE2 domain-containing protein</fullName>
    </submittedName>
</protein>
<dbReference type="Gene3D" id="1.10.510.10">
    <property type="entry name" value="Transferase(Phosphotransferase) domain 1"/>
    <property type="match status" value="1"/>
</dbReference>
<dbReference type="InterPro" id="IPR008271">
    <property type="entry name" value="Ser/Thr_kinase_AS"/>
</dbReference>
<dbReference type="GO" id="GO:0005524">
    <property type="term" value="F:ATP binding"/>
    <property type="evidence" value="ECO:0007669"/>
    <property type="project" value="UniProtKB-KW"/>
</dbReference>
<dbReference type="NCBIfam" id="NF045510">
    <property type="entry name" value="4Cys_prefix_kin"/>
    <property type="match status" value="1"/>
</dbReference>
<comment type="caution">
    <text evidence="5">The sequence shown here is derived from an EMBL/GenBank/DDBJ whole genome shotgun (WGS) entry which is preliminary data.</text>
</comment>
<proteinExistence type="predicted"/>
<keyword evidence="3" id="KW-0472">Membrane</keyword>
<feature type="domain" description="Protein kinase" evidence="4">
    <location>
        <begin position="37"/>
        <end position="290"/>
    </location>
</feature>
<dbReference type="AlphaFoldDB" id="A0AAP5MBD7"/>